<dbReference type="Gene3D" id="3.30.565.10">
    <property type="entry name" value="Histidine kinase-like ATPase, C-terminal domain"/>
    <property type="match status" value="1"/>
</dbReference>
<keyword evidence="8" id="KW-0418">Kinase</keyword>
<dbReference type="FunFam" id="2.30.30.40:FF:000048">
    <property type="entry name" value="Chemotaxis protein CheA, putative"/>
    <property type="match status" value="1"/>
</dbReference>
<feature type="compositionally biased region" description="Basic and acidic residues" evidence="13">
    <location>
        <begin position="281"/>
        <end position="309"/>
    </location>
</feature>
<dbReference type="AlphaFoldDB" id="A0A0G4K6M3"/>
<evidence type="ECO:0000256" key="4">
    <source>
        <dbReference type="ARBA" id="ARBA00022500"/>
    </source>
</evidence>
<dbReference type="InterPro" id="IPR051315">
    <property type="entry name" value="Bact_Chemotaxis_CheA"/>
</dbReference>
<feature type="region of interest" description="Disordered" evidence="13">
    <location>
        <begin position="134"/>
        <end position="182"/>
    </location>
</feature>
<evidence type="ECO:0000259" key="16">
    <source>
        <dbReference type="PROSITE" id="PS50894"/>
    </source>
</evidence>
<dbReference type="EC" id="2.7.13.3" evidence="2"/>
<dbReference type="PROSITE" id="PS50109">
    <property type="entry name" value="HIS_KIN"/>
    <property type="match status" value="1"/>
</dbReference>
<dbReference type="SMART" id="SM00260">
    <property type="entry name" value="CheW"/>
    <property type="match status" value="1"/>
</dbReference>
<dbReference type="Gene3D" id="1.20.120.160">
    <property type="entry name" value="HPT domain"/>
    <property type="match status" value="1"/>
</dbReference>
<keyword evidence="5 12" id="KW-0597">Phosphoprotein</keyword>
<feature type="domain" description="HPt" evidence="16">
    <location>
        <begin position="1"/>
        <end position="104"/>
    </location>
</feature>
<dbReference type="PROSITE" id="PS50851">
    <property type="entry name" value="CHEW"/>
    <property type="match status" value="1"/>
</dbReference>
<dbReference type="InterPro" id="IPR036890">
    <property type="entry name" value="HATPase_C_sf"/>
</dbReference>
<evidence type="ECO:0000256" key="1">
    <source>
        <dbReference type="ARBA" id="ARBA00000085"/>
    </source>
</evidence>
<evidence type="ECO:0000313" key="17">
    <source>
        <dbReference type="EMBL" id="CRF33076.1"/>
    </source>
</evidence>
<feature type="region of interest" description="Disordered" evidence="13">
    <location>
        <begin position="277"/>
        <end position="332"/>
    </location>
</feature>
<evidence type="ECO:0000256" key="12">
    <source>
        <dbReference type="PROSITE-ProRule" id="PRU00110"/>
    </source>
</evidence>
<dbReference type="CDD" id="cd00088">
    <property type="entry name" value="HPT"/>
    <property type="match status" value="1"/>
</dbReference>
<gene>
    <name evidence="17" type="ORF">BRSU_1209</name>
</gene>
<dbReference type="Pfam" id="PF02518">
    <property type="entry name" value="HATPase_c"/>
    <property type="match status" value="1"/>
</dbReference>
<dbReference type="Gene3D" id="1.10.287.560">
    <property type="entry name" value="Histidine kinase CheA-like, homodimeric domain"/>
    <property type="match status" value="1"/>
</dbReference>
<keyword evidence="9" id="KW-0067">ATP-binding</keyword>
<dbReference type="SMART" id="SM01231">
    <property type="entry name" value="H-kinase_dim"/>
    <property type="match status" value="1"/>
</dbReference>
<dbReference type="SUPFAM" id="SSF50341">
    <property type="entry name" value="CheW-like"/>
    <property type="match status" value="1"/>
</dbReference>
<dbReference type="GO" id="GO:0006935">
    <property type="term" value="P:chemotaxis"/>
    <property type="evidence" value="ECO:0007669"/>
    <property type="project" value="UniProtKB-KW"/>
</dbReference>
<dbReference type="SUPFAM" id="SSF47384">
    <property type="entry name" value="Homodimeric domain of signal transducing histidine kinase"/>
    <property type="match status" value="1"/>
</dbReference>
<sequence>MFDSDEFISIFLSEANEIVEGLENDLVLLEDNKSDEDLLNKIFRSAHTLKSSAGTVGFTTMSELNHVAENLLEKVRSGKLDVTPQMITVLLEFLDTVKLMLQNIVDGKSETEGVTNIDSLKAKIKAIADGNDVSTAAAAPKASPEPKKEEPKKEEAKATEAKPEEKKEEAKTESSSASGGENSFHIEMGFKATIFDNGIDPLMFLNDLRAIGTISNLKIECNSLPTILNLEDPYVCYTQFSLDFETNAPEEQVQNIFLFVIDDNDINIINTKADIKDDEEANKSDEAKEEQPAKEEAKENTAKVEEKPAETSAAASKPAAAPKAGTKVQAPSTVRVDTRKLDSLMNLIGELVIAQSRIMQLTQSLDIDNGLKEAVSSMDRTSRQIQEEVMNIRMMPIGPIFTQFHRYVRDLNLELNKEVKLVLKGETTEIDKNMLEQLSDPLKHIIRNSMDHGIEKTKEERIARGKPEYGTITMSAAHQEGHVVIEVSDDGNGLNKEKIFNKAVEKGLLSRDGKYSDIEIYRTIFSPGLSTAEKITDISGRGVGMDVVRANVEKMKGKIEIKSAEGQGSTFIIKLPLTLAIIEGITFALGKQIYIMPLISIIEQIKVKNEQVKPFEGKGEMIKIRDEYLPLIRLHKVFEIDTQVENIDDGIVVVVEAGYRKCAIFVDELLDQQQVVIKSLDSAFSKHAGIAGGTILGDGRIALIIDIQGLVNMSLQGKINNGVK</sequence>
<dbReference type="GO" id="GO:0005524">
    <property type="term" value="F:ATP binding"/>
    <property type="evidence" value="ECO:0007669"/>
    <property type="project" value="UniProtKB-KW"/>
</dbReference>
<feature type="domain" description="CheW-like" evidence="15">
    <location>
        <begin position="581"/>
        <end position="716"/>
    </location>
</feature>
<evidence type="ECO:0000256" key="6">
    <source>
        <dbReference type="ARBA" id="ARBA00022679"/>
    </source>
</evidence>
<feature type="compositionally biased region" description="Low complexity" evidence="13">
    <location>
        <begin position="310"/>
        <end position="324"/>
    </location>
</feature>
<dbReference type="PANTHER" id="PTHR43395:SF10">
    <property type="entry name" value="CHEMOTAXIS PROTEIN CHEA"/>
    <property type="match status" value="1"/>
</dbReference>
<dbReference type="Gene3D" id="2.30.30.40">
    <property type="entry name" value="SH3 Domains"/>
    <property type="match status" value="1"/>
</dbReference>
<organism evidence="17 18">
    <name type="scientific">Brachyspira suanatina</name>
    <dbReference type="NCBI Taxonomy" id="381802"/>
    <lineage>
        <taxon>Bacteria</taxon>
        <taxon>Pseudomonadati</taxon>
        <taxon>Spirochaetota</taxon>
        <taxon>Spirochaetia</taxon>
        <taxon>Brachyspirales</taxon>
        <taxon>Brachyspiraceae</taxon>
        <taxon>Brachyspira</taxon>
    </lineage>
</organism>
<dbReference type="Proteomes" id="UP000043763">
    <property type="component" value="Unassembled WGS sequence"/>
</dbReference>
<feature type="modified residue" description="Phosphohistidine" evidence="12">
    <location>
        <position position="47"/>
    </location>
</feature>
<dbReference type="CDD" id="cd16916">
    <property type="entry name" value="HATPase_CheA-like"/>
    <property type="match status" value="1"/>
</dbReference>
<dbReference type="GO" id="GO:0000155">
    <property type="term" value="F:phosphorelay sensor kinase activity"/>
    <property type="evidence" value="ECO:0007669"/>
    <property type="project" value="InterPro"/>
</dbReference>
<dbReference type="SMART" id="SM00387">
    <property type="entry name" value="HATPase_c"/>
    <property type="match status" value="1"/>
</dbReference>
<feature type="compositionally biased region" description="Basic and acidic residues" evidence="13">
    <location>
        <begin position="144"/>
        <end position="172"/>
    </location>
</feature>
<dbReference type="PRINTS" id="PR00344">
    <property type="entry name" value="BCTRLSENSOR"/>
</dbReference>
<dbReference type="EMBL" id="CVLB01000001">
    <property type="protein sequence ID" value="CRF33076.1"/>
    <property type="molecule type" value="Genomic_DNA"/>
</dbReference>
<feature type="domain" description="Histidine kinase" evidence="14">
    <location>
        <begin position="346"/>
        <end position="579"/>
    </location>
</feature>
<dbReference type="InterPro" id="IPR036061">
    <property type="entry name" value="CheW-like_dom_sf"/>
</dbReference>
<evidence type="ECO:0000313" key="18">
    <source>
        <dbReference type="Proteomes" id="UP000043763"/>
    </source>
</evidence>
<evidence type="ECO:0000256" key="13">
    <source>
        <dbReference type="SAM" id="MobiDB-lite"/>
    </source>
</evidence>
<protein>
    <recommendedName>
        <fullName evidence="3">Chemotaxis protein CheA</fullName>
        <ecNumber evidence="2">2.7.13.3</ecNumber>
    </recommendedName>
</protein>
<dbReference type="SMART" id="SM00073">
    <property type="entry name" value="HPT"/>
    <property type="match status" value="1"/>
</dbReference>
<dbReference type="InterPro" id="IPR008207">
    <property type="entry name" value="Sig_transdc_His_kin_Hpt_dom"/>
</dbReference>
<dbReference type="PROSITE" id="PS50894">
    <property type="entry name" value="HPT"/>
    <property type="match status" value="1"/>
</dbReference>
<dbReference type="OrthoDB" id="9803176at2"/>
<dbReference type="SUPFAM" id="SSF55874">
    <property type="entry name" value="ATPase domain of HSP90 chaperone/DNA topoisomerase II/histidine kinase"/>
    <property type="match status" value="1"/>
</dbReference>
<dbReference type="InterPro" id="IPR004105">
    <property type="entry name" value="CheA-like_dim"/>
</dbReference>
<comment type="catalytic activity">
    <reaction evidence="1">
        <text>ATP + protein L-histidine = ADP + protein N-phospho-L-histidine.</text>
        <dbReference type="EC" id="2.7.13.3"/>
    </reaction>
</comment>
<dbReference type="InterPro" id="IPR002545">
    <property type="entry name" value="CheW-lke_dom"/>
</dbReference>
<evidence type="ECO:0000256" key="9">
    <source>
        <dbReference type="ARBA" id="ARBA00022840"/>
    </source>
</evidence>
<dbReference type="GO" id="GO:0005737">
    <property type="term" value="C:cytoplasm"/>
    <property type="evidence" value="ECO:0007669"/>
    <property type="project" value="InterPro"/>
</dbReference>
<evidence type="ECO:0000259" key="15">
    <source>
        <dbReference type="PROSITE" id="PS50851"/>
    </source>
</evidence>
<evidence type="ECO:0000256" key="10">
    <source>
        <dbReference type="ARBA" id="ARBA00023012"/>
    </source>
</evidence>
<name>A0A0G4K6M3_9SPIR</name>
<reference evidence="18" key="1">
    <citation type="submission" date="2015-04" db="EMBL/GenBank/DDBJ databases">
        <authorList>
            <person name="Mushtaq Mamoona"/>
        </authorList>
    </citation>
    <scope>NUCLEOTIDE SEQUENCE [LARGE SCALE GENOMIC DNA]</scope>
    <source>
        <strain evidence="18">AN4859/03</strain>
    </source>
</reference>
<comment type="function">
    <text evidence="11">Involved in the transmission of sensory signals from the chemoreceptors to the flagellar motors. CheA is autophosphorylated; it can transfer its phosphate group to either CheB or CheY.</text>
</comment>
<evidence type="ECO:0000259" key="14">
    <source>
        <dbReference type="PROSITE" id="PS50109"/>
    </source>
</evidence>
<evidence type="ECO:0000256" key="8">
    <source>
        <dbReference type="ARBA" id="ARBA00022777"/>
    </source>
</evidence>
<dbReference type="InterPro" id="IPR004358">
    <property type="entry name" value="Sig_transdc_His_kin-like_C"/>
</dbReference>
<keyword evidence="4" id="KW-0145">Chemotaxis</keyword>
<dbReference type="InterPro" id="IPR037006">
    <property type="entry name" value="CheA-like_homodim_sf"/>
</dbReference>
<dbReference type="InterPro" id="IPR036641">
    <property type="entry name" value="HPT_dom_sf"/>
</dbReference>
<dbReference type="RefSeq" id="WP_048594358.1">
    <property type="nucleotide sequence ID" value="NZ_CVLB01000001.1"/>
</dbReference>
<proteinExistence type="predicted"/>
<dbReference type="PANTHER" id="PTHR43395">
    <property type="entry name" value="SENSOR HISTIDINE KINASE CHEA"/>
    <property type="match status" value="1"/>
</dbReference>
<dbReference type="CDD" id="cd00731">
    <property type="entry name" value="CheA_reg"/>
    <property type="match status" value="1"/>
</dbReference>
<keyword evidence="7" id="KW-0547">Nucleotide-binding</keyword>
<dbReference type="Pfam" id="PF02895">
    <property type="entry name" value="H-kinase_dim"/>
    <property type="match status" value="1"/>
</dbReference>
<evidence type="ECO:0000256" key="11">
    <source>
        <dbReference type="ARBA" id="ARBA00035100"/>
    </source>
</evidence>
<evidence type="ECO:0000256" key="3">
    <source>
        <dbReference type="ARBA" id="ARBA00021495"/>
    </source>
</evidence>
<dbReference type="InterPro" id="IPR003594">
    <property type="entry name" value="HATPase_dom"/>
</dbReference>
<keyword evidence="6" id="KW-0808">Transferase</keyword>
<dbReference type="Pfam" id="PF01627">
    <property type="entry name" value="Hpt"/>
    <property type="match status" value="1"/>
</dbReference>
<evidence type="ECO:0000256" key="2">
    <source>
        <dbReference type="ARBA" id="ARBA00012438"/>
    </source>
</evidence>
<keyword evidence="18" id="KW-1185">Reference proteome</keyword>
<dbReference type="SUPFAM" id="SSF47226">
    <property type="entry name" value="Histidine-containing phosphotransfer domain, HPT domain"/>
    <property type="match status" value="1"/>
</dbReference>
<dbReference type="FunFam" id="3.30.565.10:FF:000016">
    <property type="entry name" value="Chemotaxis protein CheA, putative"/>
    <property type="match status" value="1"/>
</dbReference>
<dbReference type="Pfam" id="PF01584">
    <property type="entry name" value="CheW"/>
    <property type="match status" value="1"/>
</dbReference>
<evidence type="ECO:0000256" key="7">
    <source>
        <dbReference type="ARBA" id="ARBA00022741"/>
    </source>
</evidence>
<evidence type="ECO:0000256" key="5">
    <source>
        <dbReference type="ARBA" id="ARBA00022553"/>
    </source>
</evidence>
<accession>A0A0G4K6M3</accession>
<dbReference type="InterPro" id="IPR005467">
    <property type="entry name" value="His_kinase_dom"/>
</dbReference>
<dbReference type="InterPro" id="IPR036097">
    <property type="entry name" value="HisK_dim/P_sf"/>
</dbReference>
<keyword evidence="10" id="KW-0902">Two-component regulatory system</keyword>